<evidence type="ECO:0008006" key="3">
    <source>
        <dbReference type="Google" id="ProtNLM"/>
    </source>
</evidence>
<keyword evidence="2" id="KW-1185">Reference proteome</keyword>
<accession>L1QCB2</accession>
<dbReference type="PATRIC" id="fig|545697.3.peg.2397"/>
<organism evidence="1 2">
    <name type="scientific">Clostridium celatum DSM 1785</name>
    <dbReference type="NCBI Taxonomy" id="545697"/>
    <lineage>
        <taxon>Bacteria</taxon>
        <taxon>Bacillati</taxon>
        <taxon>Bacillota</taxon>
        <taxon>Clostridia</taxon>
        <taxon>Eubacteriales</taxon>
        <taxon>Clostridiaceae</taxon>
        <taxon>Clostridium</taxon>
    </lineage>
</organism>
<evidence type="ECO:0000313" key="1">
    <source>
        <dbReference type="EMBL" id="EKY25614.1"/>
    </source>
</evidence>
<dbReference type="Pfam" id="PF05991">
    <property type="entry name" value="NYN_YacP"/>
    <property type="match status" value="1"/>
</dbReference>
<dbReference type="Proteomes" id="UP000010420">
    <property type="component" value="Unassembled WGS sequence"/>
</dbReference>
<dbReference type="HOGENOM" id="CLU_101326_1_0_9"/>
<dbReference type="eggNOG" id="COG3688">
    <property type="taxonomic scope" value="Bacteria"/>
</dbReference>
<dbReference type="OrthoDB" id="9792160at2"/>
<reference evidence="1 2" key="1">
    <citation type="submission" date="2012-05" db="EMBL/GenBank/DDBJ databases">
        <authorList>
            <person name="Weinstock G."/>
            <person name="Sodergren E."/>
            <person name="Lobos E.A."/>
            <person name="Fulton L."/>
            <person name="Fulton R."/>
            <person name="Courtney L."/>
            <person name="Fronick C."/>
            <person name="O'Laughlin M."/>
            <person name="Godfrey J."/>
            <person name="Wilson R.M."/>
            <person name="Miner T."/>
            <person name="Farmer C."/>
            <person name="Delehaunty K."/>
            <person name="Cordes M."/>
            <person name="Minx P."/>
            <person name="Tomlinson C."/>
            <person name="Chen J."/>
            <person name="Wollam A."/>
            <person name="Pepin K.H."/>
            <person name="Bhonagiri V."/>
            <person name="Zhang X."/>
            <person name="Suruliraj S."/>
            <person name="Warren W."/>
            <person name="Mitreva M."/>
            <person name="Mardis E.R."/>
            <person name="Wilson R.K."/>
        </authorList>
    </citation>
    <scope>NUCLEOTIDE SEQUENCE [LARGE SCALE GENOMIC DNA]</scope>
    <source>
        <strain evidence="1 2">DSM 1785</strain>
    </source>
</reference>
<dbReference type="CDD" id="cd10912">
    <property type="entry name" value="PIN_YacP-like"/>
    <property type="match status" value="1"/>
</dbReference>
<gene>
    <name evidence="1" type="ORF">HMPREF0216_02434</name>
</gene>
<comment type="caution">
    <text evidence="1">The sequence shown here is derived from an EMBL/GenBank/DDBJ whole genome shotgun (WGS) entry which is preliminary data.</text>
</comment>
<evidence type="ECO:0000313" key="2">
    <source>
        <dbReference type="Proteomes" id="UP000010420"/>
    </source>
</evidence>
<dbReference type="STRING" id="545697.HMPREF0216_02434"/>
<sequence length="170" mass="19682">MKFIFIDGYNVINSWSNLKHEKEVSLDSARQKLIDILHNYGAIHGCKIMLVFDGYKVARNLESKYEYNKNLTVVFTKSGETADAYIEKEIHNIGRRFEVSVVTSDSLEQQTIFQRGATRISCVEFYNMIFDTSEDIKRTVRSKTNAVRESTVQDNIDDDILKKLEAIRRS</sequence>
<dbReference type="PANTHER" id="PTHR34547:SF1">
    <property type="entry name" value="YACP-LIKE NYN DOMAIN PROTEIN"/>
    <property type="match status" value="1"/>
</dbReference>
<dbReference type="AlphaFoldDB" id="L1QCB2"/>
<name>L1QCB2_9CLOT</name>
<dbReference type="PANTHER" id="PTHR34547">
    <property type="entry name" value="YACP-LIKE NYN DOMAIN PROTEIN"/>
    <property type="match status" value="1"/>
</dbReference>
<dbReference type="RefSeq" id="WP_005214305.1">
    <property type="nucleotide sequence ID" value="NZ_KB291658.1"/>
</dbReference>
<proteinExistence type="predicted"/>
<dbReference type="EMBL" id="AMEZ01000067">
    <property type="protein sequence ID" value="EKY25614.1"/>
    <property type="molecule type" value="Genomic_DNA"/>
</dbReference>
<protein>
    <recommendedName>
        <fullName evidence="3">YacP-like NYN domain protein</fullName>
    </recommendedName>
</protein>
<dbReference type="InterPro" id="IPR010298">
    <property type="entry name" value="YacP-like"/>
</dbReference>